<dbReference type="EMBL" id="JBHUMO010000007">
    <property type="protein sequence ID" value="MFD2728085.1"/>
    <property type="molecule type" value="Genomic_DNA"/>
</dbReference>
<dbReference type="InterPro" id="IPR042242">
    <property type="entry name" value="RecO_C"/>
</dbReference>
<dbReference type="HAMAP" id="MF_00201">
    <property type="entry name" value="RecO"/>
    <property type="match status" value="1"/>
</dbReference>
<keyword evidence="3 7" id="KW-0227">DNA damage</keyword>
<proteinExistence type="inferred from homology"/>
<evidence type="ECO:0000256" key="1">
    <source>
        <dbReference type="ARBA" id="ARBA00007452"/>
    </source>
</evidence>
<dbReference type="InterPro" id="IPR003717">
    <property type="entry name" value="RecO"/>
</dbReference>
<evidence type="ECO:0000256" key="2">
    <source>
        <dbReference type="ARBA" id="ARBA00021310"/>
    </source>
</evidence>
<gene>
    <name evidence="7 9" type="primary">recO</name>
    <name evidence="9" type="ORF">ACFSR0_01360</name>
</gene>
<evidence type="ECO:0000313" key="9">
    <source>
        <dbReference type="EMBL" id="MFD2728085.1"/>
    </source>
</evidence>
<dbReference type="SUPFAM" id="SSF57863">
    <property type="entry name" value="ArfGap/RecO-like zinc finger"/>
    <property type="match status" value="1"/>
</dbReference>
<evidence type="ECO:0000256" key="5">
    <source>
        <dbReference type="ARBA" id="ARBA00023204"/>
    </source>
</evidence>
<name>A0ABW5THB3_9ENTE</name>
<protein>
    <recommendedName>
        <fullName evidence="2 7">DNA repair protein RecO</fullName>
    </recommendedName>
    <alternativeName>
        <fullName evidence="6 7">Recombination protein O</fullName>
    </alternativeName>
</protein>
<evidence type="ECO:0000256" key="3">
    <source>
        <dbReference type="ARBA" id="ARBA00022763"/>
    </source>
</evidence>
<dbReference type="Pfam" id="PF02565">
    <property type="entry name" value="RecO_C"/>
    <property type="match status" value="1"/>
</dbReference>
<evidence type="ECO:0000313" key="10">
    <source>
        <dbReference type="Proteomes" id="UP001597427"/>
    </source>
</evidence>
<evidence type="ECO:0000256" key="4">
    <source>
        <dbReference type="ARBA" id="ARBA00023172"/>
    </source>
</evidence>
<dbReference type="PANTHER" id="PTHR33991">
    <property type="entry name" value="DNA REPAIR PROTEIN RECO"/>
    <property type="match status" value="1"/>
</dbReference>
<reference evidence="10" key="1">
    <citation type="journal article" date="2019" name="Int. J. Syst. Evol. Microbiol.">
        <title>The Global Catalogue of Microorganisms (GCM) 10K type strain sequencing project: providing services to taxonomists for standard genome sequencing and annotation.</title>
        <authorList>
            <consortium name="The Broad Institute Genomics Platform"/>
            <consortium name="The Broad Institute Genome Sequencing Center for Infectious Disease"/>
            <person name="Wu L."/>
            <person name="Ma J."/>
        </authorList>
    </citation>
    <scope>NUCLEOTIDE SEQUENCE [LARGE SCALE GENOMIC DNA]</scope>
    <source>
        <strain evidence="10">TISTR 932</strain>
    </source>
</reference>
<accession>A0ABW5THB3</accession>
<sequence>MALVESKGLILFAKDHKEKDKLVKIFTESAGKQMFYVRGAHRKNNPLQPAMMPFTEATYIGQFSDQGLSFLNAAKFIHPFRQIQSDIFLAGYATYLLNLTDAAIEDRVYDPHLYQFLKEALLFIDQGKDAEVITNIFEVQILQRFGVQFDWMRCAICGETKGKFDFSSKYNGLLCEKHWHMDERRYHADPRAVYFLQVFHQIGYHQIDHIQISSEIKNEIRKLLDALYDEYVGIHLKSKSFIDQMKTWNQVLKPKED</sequence>
<dbReference type="InterPro" id="IPR037278">
    <property type="entry name" value="ARFGAP/RecO"/>
</dbReference>
<dbReference type="SUPFAM" id="SSF50249">
    <property type="entry name" value="Nucleic acid-binding proteins"/>
    <property type="match status" value="1"/>
</dbReference>
<dbReference type="NCBIfam" id="TIGR00613">
    <property type="entry name" value="reco"/>
    <property type="match status" value="1"/>
</dbReference>
<dbReference type="RefSeq" id="WP_379979136.1">
    <property type="nucleotide sequence ID" value="NZ_JBHUMO010000007.1"/>
</dbReference>
<comment type="similarity">
    <text evidence="1 7">Belongs to the RecO family.</text>
</comment>
<evidence type="ECO:0000259" key="8">
    <source>
        <dbReference type="Pfam" id="PF11967"/>
    </source>
</evidence>
<evidence type="ECO:0000256" key="7">
    <source>
        <dbReference type="HAMAP-Rule" id="MF_00201"/>
    </source>
</evidence>
<dbReference type="Gene3D" id="1.20.1440.120">
    <property type="entry name" value="Recombination protein O, C-terminal domain"/>
    <property type="match status" value="1"/>
</dbReference>
<feature type="domain" description="DNA replication/recombination mediator RecO N-terminal" evidence="8">
    <location>
        <begin position="1"/>
        <end position="80"/>
    </location>
</feature>
<comment type="caution">
    <text evidence="9">The sequence shown here is derived from an EMBL/GenBank/DDBJ whole genome shotgun (WGS) entry which is preliminary data.</text>
</comment>
<dbReference type="Proteomes" id="UP001597427">
    <property type="component" value="Unassembled WGS sequence"/>
</dbReference>
<dbReference type="InterPro" id="IPR012340">
    <property type="entry name" value="NA-bd_OB-fold"/>
</dbReference>
<dbReference type="Gene3D" id="2.40.50.140">
    <property type="entry name" value="Nucleic acid-binding proteins"/>
    <property type="match status" value="1"/>
</dbReference>
<keyword evidence="4 7" id="KW-0233">DNA recombination</keyword>
<dbReference type="Pfam" id="PF11967">
    <property type="entry name" value="RecO_N"/>
    <property type="match status" value="1"/>
</dbReference>
<keyword evidence="10" id="KW-1185">Reference proteome</keyword>
<dbReference type="InterPro" id="IPR022572">
    <property type="entry name" value="DNA_rep/recomb_RecO_N"/>
</dbReference>
<keyword evidence="5 7" id="KW-0234">DNA repair</keyword>
<comment type="function">
    <text evidence="7">Involved in DNA repair and RecF pathway recombination.</text>
</comment>
<dbReference type="PANTHER" id="PTHR33991:SF1">
    <property type="entry name" value="DNA REPAIR PROTEIN RECO"/>
    <property type="match status" value="1"/>
</dbReference>
<evidence type="ECO:0000256" key="6">
    <source>
        <dbReference type="ARBA" id="ARBA00033409"/>
    </source>
</evidence>
<organism evidence="9 10">
    <name type="scientific">Enterococcus camelliae</name>
    <dbReference type="NCBI Taxonomy" id="453959"/>
    <lineage>
        <taxon>Bacteria</taxon>
        <taxon>Bacillati</taxon>
        <taxon>Bacillota</taxon>
        <taxon>Bacilli</taxon>
        <taxon>Lactobacillales</taxon>
        <taxon>Enterococcaceae</taxon>
        <taxon>Enterococcus</taxon>
    </lineage>
</organism>